<reference evidence="2" key="1">
    <citation type="journal article" date="2019" name="Int. J. Syst. Evol. Microbiol.">
        <title>The Global Catalogue of Microorganisms (GCM) 10K type strain sequencing project: providing services to taxonomists for standard genome sequencing and annotation.</title>
        <authorList>
            <consortium name="The Broad Institute Genomics Platform"/>
            <consortium name="The Broad Institute Genome Sequencing Center for Infectious Disease"/>
            <person name="Wu L."/>
            <person name="Ma J."/>
        </authorList>
    </citation>
    <scope>NUCLEOTIDE SEQUENCE [LARGE SCALE GENOMIC DNA]</scope>
    <source>
        <strain evidence="2">CCM 8691</strain>
    </source>
</reference>
<comment type="caution">
    <text evidence="1">The sequence shown here is derived from an EMBL/GenBank/DDBJ whole genome shotgun (WGS) entry which is preliminary data.</text>
</comment>
<dbReference type="RefSeq" id="WP_378988728.1">
    <property type="nucleotide sequence ID" value="NZ_JBHSBW010000016.1"/>
</dbReference>
<sequence length="143" mass="16427">MKTGLEVVRDIRSLMNIPEITNNISGKIYDFWLPQNATGENVAISVLAIDNEKIQSSFVNVNIYAPNLKINLVNNTGIDNTQPNLLRFDFLANLIIPFLDSQFKYDFHTWVDSPPIPMRNTDGGWFLNIKVNYQHIQNNFKNI</sequence>
<protein>
    <submittedName>
        <fullName evidence="1">Uncharacterized protein</fullName>
    </submittedName>
</protein>
<evidence type="ECO:0000313" key="1">
    <source>
        <dbReference type="EMBL" id="MFC4213483.1"/>
    </source>
</evidence>
<dbReference type="EMBL" id="JBHSBW010000016">
    <property type="protein sequence ID" value="MFC4213483.1"/>
    <property type="molecule type" value="Genomic_DNA"/>
</dbReference>
<proteinExistence type="predicted"/>
<dbReference type="Proteomes" id="UP001595789">
    <property type="component" value="Unassembled WGS sequence"/>
</dbReference>
<name>A0ABV8PEL3_9SPHI</name>
<gene>
    <name evidence="1" type="ORF">ACFOWA_19980</name>
</gene>
<organism evidence="1 2">
    <name type="scientific">Pedobacter lithocola</name>
    <dbReference type="NCBI Taxonomy" id="1908239"/>
    <lineage>
        <taxon>Bacteria</taxon>
        <taxon>Pseudomonadati</taxon>
        <taxon>Bacteroidota</taxon>
        <taxon>Sphingobacteriia</taxon>
        <taxon>Sphingobacteriales</taxon>
        <taxon>Sphingobacteriaceae</taxon>
        <taxon>Pedobacter</taxon>
    </lineage>
</organism>
<keyword evidence="2" id="KW-1185">Reference proteome</keyword>
<evidence type="ECO:0000313" key="2">
    <source>
        <dbReference type="Proteomes" id="UP001595789"/>
    </source>
</evidence>
<accession>A0ABV8PEL3</accession>